<evidence type="ECO:0000313" key="2">
    <source>
        <dbReference type="Proteomes" id="UP000002417"/>
    </source>
</evidence>
<keyword evidence="2" id="KW-1185">Reference proteome</keyword>
<evidence type="ECO:0000313" key="1">
    <source>
        <dbReference type="EMBL" id="ABS68619.1"/>
    </source>
</evidence>
<dbReference type="KEGG" id="xau:Xaut_3390"/>
<dbReference type="EMBL" id="CP000781">
    <property type="protein sequence ID" value="ABS68619.1"/>
    <property type="molecule type" value="Genomic_DNA"/>
</dbReference>
<dbReference type="Proteomes" id="UP000002417">
    <property type="component" value="Chromosome"/>
</dbReference>
<organism evidence="1 2">
    <name type="scientific">Xanthobacter autotrophicus (strain ATCC BAA-1158 / Py2)</name>
    <dbReference type="NCBI Taxonomy" id="78245"/>
    <lineage>
        <taxon>Bacteria</taxon>
        <taxon>Pseudomonadati</taxon>
        <taxon>Pseudomonadota</taxon>
        <taxon>Alphaproteobacteria</taxon>
        <taxon>Hyphomicrobiales</taxon>
        <taxon>Xanthobacteraceae</taxon>
        <taxon>Xanthobacter</taxon>
    </lineage>
</organism>
<sequence>MRVNTLGGGYMNDFSALAFRALEFRALEFRALAFWRCVGVREAVGRLAAIAIYDLPMQAPATFTLDAVKRKTDAAIKNHAGRWA</sequence>
<dbReference type="eggNOG" id="COG3119">
    <property type="taxonomic scope" value="Bacteria"/>
</dbReference>
<dbReference type="AlphaFoldDB" id="A7IKS6"/>
<reference evidence="1 2" key="1">
    <citation type="submission" date="2007-07" db="EMBL/GenBank/DDBJ databases">
        <title>Complete sequence of chromosome of Xanthobacter autotrophicus Py2.</title>
        <authorList>
            <consortium name="US DOE Joint Genome Institute"/>
            <person name="Copeland A."/>
            <person name="Lucas S."/>
            <person name="Lapidus A."/>
            <person name="Barry K."/>
            <person name="Glavina del Rio T."/>
            <person name="Hammon N."/>
            <person name="Israni S."/>
            <person name="Dalin E."/>
            <person name="Tice H."/>
            <person name="Pitluck S."/>
            <person name="Sims D."/>
            <person name="Brettin T."/>
            <person name="Bruce D."/>
            <person name="Detter J.C."/>
            <person name="Han C."/>
            <person name="Tapia R."/>
            <person name="Brainard J."/>
            <person name="Schmutz J."/>
            <person name="Larimer F."/>
            <person name="Land M."/>
            <person name="Hauser L."/>
            <person name="Kyrpides N."/>
            <person name="Kim E."/>
            <person name="Ensigns S.A."/>
            <person name="Richardson P."/>
        </authorList>
    </citation>
    <scope>NUCLEOTIDE SEQUENCE [LARGE SCALE GENOMIC DNA]</scope>
    <source>
        <strain evidence="2">ATCC BAA-1158 / Py2</strain>
    </source>
</reference>
<name>A7IKS6_XANP2</name>
<accession>A7IKS6</accession>
<protein>
    <submittedName>
        <fullName evidence="1">Uncharacterized protein</fullName>
    </submittedName>
</protein>
<dbReference type="HOGENOM" id="CLU_2526688_0_0_5"/>
<dbReference type="STRING" id="78245.Xaut_3390"/>
<gene>
    <name evidence="1" type="ordered locus">Xaut_3390</name>
</gene>
<proteinExistence type="predicted"/>